<accession>A0ABW0HZK4</accession>
<name>A0ABW0HZK4_9BACL</name>
<sequence length="351" mass="38878">MRKYRRFKIVLIASVMTLVVAAGLIYANRGTLSALGYDLFLSDKVEASFQGSYKPLTDRPVVEKPKVSEPFSMLMLGVDARAKERGRSDTIIYTVIRPDNGKVLMMSIPRDTYAEIVGKDKQDKITHAYAFGGAEMAVNSVEKLLGAKVDHYAAINFQGFVKVVDTLGGISLPIGKDIVNKGAEHEKFTVKANKPSYTGVEALNYVRYREDAGGDMARTERNRVFIEALMHKASSLQQWNKIPEVLDIVGDNFITDLPPSSMNELAKQFLQTGHEVKSYTLKGDGKRMGKENLWYYVADEQDLEAVRATVALWMNPNTPEDQLVVPGEKDENKEQSTGTSGVVSDSKQPAA</sequence>
<keyword evidence="5" id="KW-1185">Reference proteome</keyword>
<gene>
    <name evidence="4" type="ORF">ACFPOF_28500</name>
</gene>
<evidence type="ECO:0000259" key="3">
    <source>
        <dbReference type="Pfam" id="PF03816"/>
    </source>
</evidence>
<evidence type="ECO:0000313" key="5">
    <source>
        <dbReference type="Proteomes" id="UP001596113"/>
    </source>
</evidence>
<comment type="similarity">
    <text evidence="1">Belongs to the LytR/CpsA/Psr (LCP) family.</text>
</comment>
<feature type="domain" description="Cell envelope-related transcriptional attenuator" evidence="3">
    <location>
        <begin position="87"/>
        <end position="234"/>
    </location>
</feature>
<reference evidence="5" key="1">
    <citation type="journal article" date="2019" name="Int. J. Syst. Evol. Microbiol.">
        <title>The Global Catalogue of Microorganisms (GCM) 10K type strain sequencing project: providing services to taxonomists for standard genome sequencing and annotation.</title>
        <authorList>
            <consortium name="The Broad Institute Genomics Platform"/>
            <consortium name="The Broad Institute Genome Sequencing Center for Infectious Disease"/>
            <person name="Wu L."/>
            <person name="Ma J."/>
        </authorList>
    </citation>
    <scope>NUCLEOTIDE SEQUENCE [LARGE SCALE GENOMIC DNA]</scope>
    <source>
        <strain evidence="5">CGMCC 1.18575</strain>
    </source>
</reference>
<dbReference type="PANTHER" id="PTHR33392:SF6">
    <property type="entry name" value="POLYISOPRENYL-TEICHOIC ACID--PEPTIDOGLYCAN TEICHOIC ACID TRANSFERASE TAGU"/>
    <property type="match status" value="1"/>
</dbReference>
<proteinExistence type="inferred from homology"/>
<evidence type="ECO:0000256" key="2">
    <source>
        <dbReference type="SAM" id="MobiDB-lite"/>
    </source>
</evidence>
<dbReference type="Gene3D" id="3.40.630.190">
    <property type="entry name" value="LCP protein"/>
    <property type="match status" value="1"/>
</dbReference>
<dbReference type="NCBIfam" id="TIGR00350">
    <property type="entry name" value="lytR_cpsA_psr"/>
    <property type="match status" value="1"/>
</dbReference>
<evidence type="ECO:0000313" key="4">
    <source>
        <dbReference type="EMBL" id="MFC5406690.1"/>
    </source>
</evidence>
<feature type="region of interest" description="Disordered" evidence="2">
    <location>
        <begin position="318"/>
        <end position="351"/>
    </location>
</feature>
<comment type="caution">
    <text evidence="4">The sequence shown here is derived from an EMBL/GenBank/DDBJ whole genome shotgun (WGS) entry which is preliminary data.</text>
</comment>
<dbReference type="Proteomes" id="UP001596113">
    <property type="component" value="Unassembled WGS sequence"/>
</dbReference>
<dbReference type="Pfam" id="PF03816">
    <property type="entry name" value="LytR_cpsA_psr"/>
    <property type="match status" value="1"/>
</dbReference>
<protein>
    <submittedName>
        <fullName evidence="4">LCP family protein</fullName>
    </submittedName>
</protein>
<dbReference type="InterPro" id="IPR004474">
    <property type="entry name" value="LytR_CpsA_psr"/>
</dbReference>
<feature type="compositionally biased region" description="Polar residues" evidence="2">
    <location>
        <begin position="335"/>
        <end position="351"/>
    </location>
</feature>
<evidence type="ECO:0000256" key="1">
    <source>
        <dbReference type="ARBA" id="ARBA00006068"/>
    </source>
</evidence>
<dbReference type="InterPro" id="IPR050922">
    <property type="entry name" value="LytR/CpsA/Psr_CW_biosynth"/>
</dbReference>
<dbReference type="EMBL" id="JBHSMI010000056">
    <property type="protein sequence ID" value="MFC5406690.1"/>
    <property type="molecule type" value="Genomic_DNA"/>
</dbReference>
<organism evidence="4 5">
    <name type="scientific">Cohnella soli</name>
    <dbReference type="NCBI Taxonomy" id="425005"/>
    <lineage>
        <taxon>Bacteria</taxon>
        <taxon>Bacillati</taxon>
        <taxon>Bacillota</taxon>
        <taxon>Bacilli</taxon>
        <taxon>Bacillales</taxon>
        <taxon>Paenibacillaceae</taxon>
        <taxon>Cohnella</taxon>
    </lineage>
</organism>
<dbReference type="PANTHER" id="PTHR33392">
    <property type="entry name" value="POLYISOPRENYL-TEICHOIC ACID--PEPTIDOGLYCAN TEICHOIC ACID TRANSFERASE TAGU"/>
    <property type="match status" value="1"/>
</dbReference>
<dbReference type="RefSeq" id="WP_378138782.1">
    <property type="nucleotide sequence ID" value="NZ_JBHSMI010000056.1"/>
</dbReference>